<feature type="domain" description="HAMP" evidence="12">
    <location>
        <begin position="342"/>
        <end position="394"/>
    </location>
</feature>
<dbReference type="Pfam" id="PF02743">
    <property type="entry name" value="dCache_1"/>
    <property type="match status" value="1"/>
</dbReference>
<dbReference type="PROSITE" id="PS50885">
    <property type="entry name" value="HAMP"/>
    <property type="match status" value="1"/>
</dbReference>
<evidence type="ECO:0000256" key="9">
    <source>
        <dbReference type="PROSITE-ProRule" id="PRU00284"/>
    </source>
</evidence>
<evidence type="ECO:0000256" key="6">
    <source>
        <dbReference type="ARBA" id="ARBA00023136"/>
    </source>
</evidence>
<keyword evidence="6 10" id="KW-0472">Membrane</keyword>
<evidence type="ECO:0000256" key="7">
    <source>
        <dbReference type="ARBA" id="ARBA00023224"/>
    </source>
</evidence>
<dbReference type="InterPro" id="IPR004089">
    <property type="entry name" value="MCPsignal_dom"/>
</dbReference>
<comment type="subcellular location">
    <subcellularLocation>
        <location evidence="1">Cell membrane</location>
        <topology evidence="1">Multi-pass membrane protein</topology>
    </subcellularLocation>
</comment>
<sequence>MKNTNPKTGNVKKDVPFYNSISGKLVVILIPLIAIIMIVLMAFVLAQAKTVISNTAKDSLDNESHYQAEKLALQLEKIVTHYDGVVESIEEIQDVDNKDILRILKPTRSYSNLCSSGVYIGLTTKEFIYYNEQNKSDYSLENDPCLKDGYVPAERSWYTGGINNDHFKFIGSPYTDSSTGATVISMARKIKLKDGRSGVAAADIVLDPLVETTSKIKPMDSGSMMLFSGDDILSYVDPKQNGKKLSDLKDDSFAVDLQTVSKKATEKILYGAENPTTRVTADDGSVYYASPAKVGKTGWTVVCCVYEKVVLADLYKFQNIAYIFLAIALVVFAVLMLTLITVIVSKPIKAITEVISRITDNDFTVDIVAKSKDEIGVMSKYLKFFLEQMNQSLTNIRNVSNDLSSQADGSRLASESLSTEATEQSSAMEQIKLAMDGMTDAVTELANNATDLAGEVNELMDKGDTANETMNTLVTKAQNGQHDMANVKKGMEGISASMNEMNEVVSTVGESTQKINSIIEMINSIAEQTNLLSLNASIEAARAGEAGKGFAVVASEIGTLASDSADSTTQIAAIIQDITKQIDQLSNKAKTNVEEIASSTEAVNIAGDTFAQIFDDVQETNTTIKDMMDMMSNVDNIASSVAAISEEQSASSQEVSSTVEKLAISAQQVAAESEEVAASANTVTESSTKINDALSIFKTV</sequence>
<evidence type="ECO:0000256" key="1">
    <source>
        <dbReference type="ARBA" id="ARBA00004651"/>
    </source>
</evidence>
<dbReference type="CDD" id="cd06225">
    <property type="entry name" value="HAMP"/>
    <property type="match status" value="1"/>
</dbReference>
<dbReference type="SUPFAM" id="SSF58104">
    <property type="entry name" value="Methyl-accepting chemotaxis protein (MCP) signaling domain"/>
    <property type="match status" value="1"/>
</dbReference>
<dbReference type="InterPro" id="IPR003660">
    <property type="entry name" value="HAMP_dom"/>
</dbReference>
<evidence type="ECO:0000256" key="8">
    <source>
        <dbReference type="ARBA" id="ARBA00029447"/>
    </source>
</evidence>
<dbReference type="PANTHER" id="PTHR32089:SF112">
    <property type="entry name" value="LYSOZYME-LIKE PROTEIN-RELATED"/>
    <property type="match status" value="1"/>
</dbReference>
<evidence type="ECO:0000313" key="13">
    <source>
        <dbReference type="EMBL" id="SER82390.1"/>
    </source>
</evidence>
<dbReference type="GO" id="GO:0005886">
    <property type="term" value="C:plasma membrane"/>
    <property type="evidence" value="ECO:0007669"/>
    <property type="project" value="UniProtKB-SubCell"/>
</dbReference>
<feature type="transmembrane region" description="Helical" evidence="10">
    <location>
        <begin position="25"/>
        <end position="46"/>
    </location>
</feature>
<evidence type="ECO:0000259" key="12">
    <source>
        <dbReference type="PROSITE" id="PS50885"/>
    </source>
</evidence>
<dbReference type="Proteomes" id="UP000182471">
    <property type="component" value="Unassembled WGS sequence"/>
</dbReference>
<name>A0A1H9SBJ4_9FIRM</name>
<dbReference type="SMART" id="SM00304">
    <property type="entry name" value="HAMP"/>
    <property type="match status" value="1"/>
</dbReference>
<dbReference type="EMBL" id="FOGW01000011">
    <property type="protein sequence ID" value="SER82390.1"/>
    <property type="molecule type" value="Genomic_DNA"/>
</dbReference>
<dbReference type="InterPro" id="IPR033479">
    <property type="entry name" value="dCache_1"/>
</dbReference>
<evidence type="ECO:0000313" key="14">
    <source>
        <dbReference type="Proteomes" id="UP000182471"/>
    </source>
</evidence>
<evidence type="ECO:0000259" key="11">
    <source>
        <dbReference type="PROSITE" id="PS50111"/>
    </source>
</evidence>
<protein>
    <submittedName>
        <fullName evidence="13">Methyl-accepting chemotaxis protein</fullName>
    </submittedName>
</protein>
<feature type="domain" description="Methyl-accepting transducer" evidence="11">
    <location>
        <begin position="399"/>
        <end position="663"/>
    </location>
</feature>
<dbReference type="Gene3D" id="3.30.450.20">
    <property type="entry name" value="PAS domain"/>
    <property type="match status" value="1"/>
</dbReference>
<feature type="transmembrane region" description="Helical" evidence="10">
    <location>
        <begin position="320"/>
        <end position="344"/>
    </location>
</feature>
<dbReference type="Pfam" id="PF00015">
    <property type="entry name" value="MCPsignal"/>
    <property type="match status" value="1"/>
</dbReference>
<evidence type="ECO:0000256" key="2">
    <source>
        <dbReference type="ARBA" id="ARBA00022475"/>
    </source>
</evidence>
<dbReference type="CDD" id="cd18773">
    <property type="entry name" value="PDC1_HK_sensor"/>
    <property type="match status" value="1"/>
</dbReference>
<reference evidence="14" key="1">
    <citation type="submission" date="2016-10" db="EMBL/GenBank/DDBJ databases">
        <authorList>
            <person name="Varghese N."/>
            <person name="Submissions S."/>
        </authorList>
    </citation>
    <scope>NUCLEOTIDE SEQUENCE [LARGE SCALE GENOMIC DNA]</scope>
    <source>
        <strain evidence="14">S1b</strain>
    </source>
</reference>
<accession>A0A1H9SBJ4</accession>
<keyword evidence="5 10" id="KW-1133">Transmembrane helix</keyword>
<keyword evidence="3" id="KW-0145">Chemotaxis</keyword>
<dbReference type="PROSITE" id="PS50111">
    <property type="entry name" value="CHEMOTAXIS_TRANSDUC_2"/>
    <property type="match status" value="1"/>
</dbReference>
<dbReference type="CDD" id="cd18774">
    <property type="entry name" value="PDC2_HK_sensor"/>
    <property type="match status" value="1"/>
</dbReference>
<keyword evidence="4 10" id="KW-0812">Transmembrane</keyword>
<dbReference type="RefSeq" id="WP_022749125.1">
    <property type="nucleotide sequence ID" value="NZ_FOGW01000011.1"/>
</dbReference>
<keyword evidence="7 9" id="KW-0807">Transducer</keyword>
<organism evidence="13 14">
    <name type="scientific">Lachnobacterium bovis</name>
    <dbReference type="NCBI Taxonomy" id="140626"/>
    <lineage>
        <taxon>Bacteria</taxon>
        <taxon>Bacillati</taxon>
        <taxon>Bacillota</taxon>
        <taxon>Clostridia</taxon>
        <taxon>Lachnospirales</taxon>
        <taxon>Lachnospiraceae</taxon>
        <taxon>Lachnobacterium</taxon>
    </lineage>
</organism>
<dbReference type="SMART" id="SM00283">
    <property type="entry name" value="MA"/>
    <property type="match status" value="1"/>
</dbReference>
<keyword evidence="14" id="KW-1185">Reference proteome</keyword>
<dbReference type="GO" id="GO:0007165">
    <property type="term" value="P:signal transduction"/>
    <property type="evidence" value="ECO:0007669"/>
    <property type="project" value="UniProtKB-KW"/>
</dbReference>
<evidence type="ECO:0000256" key="10">
    <source>
        <dbReference type="SAM" id="Phobius"/>
    </source>
</evidence>
<keyword evidence="2" id="KW-1003">Cell membrane</keyword>
<proteinExistence type="inferred from homology"/>
<dbReference type="AlphaFoldDB" id="A0A1H9SBJ4"/>
<dbReference type="Pfam" id="PF00672">
    <property type="entry name" value="HAMP"/>
    <property type="match status" value="1"/>
</dbReference>
<dbReference type="PANTHER" id="PTHR32089">
    <property type="entry name" value="METHYL-ACCEPTING CHEMOTAXIS PROTEIN MCPB"/>
    <property type="match status" value="1"/>
</dbReference>
<dbReference type="CDD" id="cd11386">
    <property type="entry name" value="MCP_signal"/>
    <property type="match status" value="1"/>
</dbReference>
<evidence type="ECO:0000256" key="5">
    <source>
        <dbReference type="ARBA" id="ARBA00022989"/>
    </source>
</evidence>
<gene>
    <name evidence="13" type="ORF">SAMN02910429_01185</name>
</gene>
<evidence type="ECO:0000256" key="4">
    <source>
        <dbReference type="ARBA" id="ARBA00022692"/>
    </source>
</evidence>
<comment type="similarity">
    <text evidence="8">Belongs to the methyl-accepting chemotaxis (MCP) protein family.</text>
</comment>
<evidence type="ECO:0000256" key="3">
    <source>
        <dbReference type="ARBA" id="ARBA00022500"/>
    </source>
</evidence>
<dbReference type="GO" id="GO:0006935">
    <property type="term" value="P:chemotaxis"/>
    <property type="evidence" value="ECO:0007669"/>
    <property type="project" value="UniProtKB-KW"/>
</dbReference>
<dbReference type="Gene3D" id="1.10.287.950">
    <property type="entry name" value="Methyl-accepting chemotaxis protein"/>
    <property type="match status" value="1"/>
</dbReference>